<evidence type="ECO:0000259" key="1">
    <source>
        <dbReference type="PROSITE" id="PS50801"/>
    </source>
</evidence>
<evidence type="ECO:0000313" key="2">
    <source>
        <dbReference type="EMBL" id="MFI0575114.1"/>
    </source>
</evidence>
<protein>
    <submittedName>
        <fullName evidence="3">STAS domain-containing protein</fullName>
    </submittedName>
</protein>
<organism evidence="3">
    <name type="scientific">Streptomyces tendae</name>
    <dbReference type="NCBI Taxonomy" id="1932"/>
    <lineage>
        <taxon>Bacteria</taxon>
        <taxon>Bacillati</taxon>
        <taxon>Actinomycetota</taxon>
        <taxon>Actinomycetes</taxon>
        <taxon>Kitasatosporales</taxon>
        <taxon>Streptomycetaceae</taxon>
        <taxon>Streptomyces</taxon>
    </lineage>
</organism>
<dbReference type="SUPFAM" id="SSF52091">
    <property type="entry name" value="SpoIIaa-like"/>
    <property type="match status" value="1"/>
</dbReference>
<dbReference type="CDD" id="cd07043">
    <property type="entry name" value="STAS_anti-anti-sigma_factors"/>
    <property type="match status" value="1"/>
</dbReference>
<evidence type="ECO:0000313" key="3">
    <source>
        <dbReference type="EMBL" id="NEV91129.1"/>
    </source>
</evidence>
<dbReference type="EMBL" id="JAAIFS010000008">
    <property type="protein sequence ID" value="NEV91129.1"/>
    <property type="molecule type" value="Genomic_DNA"/>
</dbReference>
<keyword evidence="4" id="KW-1185">Reference proteome</keyword>
<gene>
    <name evidence="2" type="ORF">ACH3YB_26150</name>
    <name evidence="3" type="ORF">GUR47_31330</name>
</gene>
<sequence>MTDAPVRIAEADGRHAVLAFSGDLDAPALGVLEELLLDPRLREPGAWTLDMTGLDHIDLACAYALLRTVTRTPEPVALTVRGARPSVHRTLRQAGLDTVAAFTA</sequence>
<dbReference type="RefSeq" id="WP_127894326.1">
    <property type="nucleotide sequence ID" value="NZ_JAAIFS010000008.1"/>
</dbReference>
<name>A0A6B3QSW8_STRTE</name>
<comment type="caution">
    <text evidence="3">The sequence shown here is derived from an EMBL/GenBank/DDBJ whole genome shotgun (WGS) entry which is preliminary data.</text>
</comment>
<dbReference type="Proteomes" id="UP001610810">
    <property type="component" value="Unassembled WGS sequence"/>
</dbReference>
<accession>A0A6B3QSW8</accession>
<dbReference type="AlphaFoldDB" id="A0A6B3QSW8"/>
<reference evidence="2 4" key="2">
    <citation type="submission" date="2024-10" db="EMBL/GenBank/DDBJ databases">
        <authorList>
            <person name="Wannawong T."/>
            <person name="Kuncharoen N."/>
            <person name="Mhuantong W."/>
        </authorList>
    </citation>
    <scope>NUCLEOTIDE SEQUENCE [LARGE SCALE GENOMIC DNA]</scope>
    <source>
        <strain evidence="2 4">CALK1-4</strain>
    </source>
</reference>
<proteinExistence type="predicted"/>
<reference evidence="3" key="1">
    <citation type="journal article" date="2020" name="Microorganisms">
        <title>Isolation, Genomic and Metabolomic Characterization of Streptomyces tendae VITAKN with Quorum Sensing Inhibitory Activity from Southern India.</title>
        <authorList>
            <person name="Ishaque N.M."/>
            <person name="Burgsdorf I."/>
            <person name="Limlingan Malit J.J."/>
            <person name="Saha S."/>
            <person name="Teta R."/>
            <person name="Ewe D."/>
            <person name="Kannabiran K."/>
            <person name="Hrouzek P."/>
            <person name="Steindler L."/>
            <person name="Costantino V."/>
            <person name="Saurav K."/>
        </authorList>
    </citation>
    <scope>NUCLEOTIDE SEQUENCE</scope>
    <source>
        <strain evidence="3">VITAKN</strain>
    </source>
</reference>
<evidence type="ECO:0000313" key="4">
    <source>
        <dbReference type="Proteomes" id="UP001610810"/>
    </source>
</evidence>
<dbReference type="InterPro" id="IPR036513">
    <property type="entry name" value="STAS_dom_sf"/>
</dbReference>
<dbReference type="PROSITE" id="PS50801">
    <property type="entry name" value="STAS"/>
    <property type="match status" value="1"/>
</dbReference>
<dbReference type="Gene3D" id="3.30.750.24">
    <property type="entry name" value="STAS domain"/>
    <property type="match status" value="1"/>
</dbReference>
<feature type="domain" description="STAS" evidence="1">
    <location>
        <begin position="17"/>
        <end position="104"/>
    </location>
</feature>
<dbReference type="EMBL" id="JBIQWK010000008">
    <property type="protein sequence ID" value="MFI0575114.1"/>
    <property type="molecule type" value="Genomic_DNA"/>
</dbReference>
<dbReference type="Pfam" id="PF13466">
    <property type="entry name" value="STAS_2"/>
    <property type="match status" value="1"/>
</dbReference>
<dbReference type="InterPro" id="IPR002645">
    <property type="entry name" value="STAS_dom"/>
</dbReference>
<dbReference type="InterPro" id="IPR058548">
    <property type="entry name" value="MlaB-like_STAS"/>
</dbReference>